<reference evidence="2 3" key="1">
    <citation type="submission" date="2016-12" db="EMBL/GenBank/DDBJ databases">
        <title>The new phylogeny of genus Mycobacterium.</title>
        <authorList>
            <person name="Tortoli E."/>
            <person name="Trovato A."/>
            <person name="Cirillo D.M."/>
        </authorList>
    </citation>
    <scope>NUCLEOTIDE SEQUENCE [LARGE SCALE GENOMIC DNA]</scope>
    <source>
        <strain evidence="2 3">CCUG 66554</strain>
    </source>
</reference>
<sequence>MTPLDEFMAKKANDYMAVVDTWLPQTRQFKEIYDEYKRWVGAPDGTEWTGRTSNAAYDTASTDCHGSDNTHDTAEDGGKLVAATIQYEVVDPLVNGQRLIESVLAHKDQGVSIAQDYKMDYHPAEGESDDSIARNRAHVADIQRQIEEYVAKWEKGCQTLKTQADATAQTITGCINPKTALVDGRKALRDAATPKPGDPSAQPANFYKDWYPKATDPASIDPGAGTLGDKLEHIKNPATTPTAATAAADPNAPQYGPFAKDTIDKTKVGGLGESVTYLNRNDKPPEEHKPSAAERFKTDISEGIDKGVDKLVAPFTDLRDRLGLGDKGFWEANEEAGRREWESFKHHMTTPPGADIAEGIKHNIENPGQYFGEKLVDGGALMAGGPEGLLPRAGLEEAAAARLGAHPDLPSPGALHDTPAPAAHTADPSDATHPAPVVDHPPPTVADHSPPPTQHQLPTPDQFDPSVGQHYTSGDPHHPGGWPPHTPEATWTKGDPTPGWEHVNRGPDKPWMGFQEQITGIERTPDGRIPEYVMTNPETGEVVRFDSGPIERGNQQVFLDAKHNYTPLIKSPDAPWTENIQNELVREAQRQIRVLPPETGLEWHVANPQSAAIIRNLLEGRGLDVDVIYTPEKP</sequence>
<gene>
    <name evidence="2" type="ORF">BST43_15585</name>
</gene>
<dbReference type="EMBL" id="MVII01000019">
    <property type="protein sequence ID" value="ORB55336.1"/>
    <property type="molecule type" value="Genomic_DNA"/>
</dbReference>
<organism evidence="2 3">
    <name type="scientific">Mycobacteroides saopaulense</name>
    <dbReference type="NCBI Taxonomy" id="1578165"/>
    <lineage>
        <taxon>Bacteria</taxon>
        <taxon>Bacillati</taxon>
        <taxon>Actinomycetota</taxon>
        <taxon>Actinomycetes</taxon>
        <taxon>Mycobacteriales</taxon>
        <taxon>Mycobacteriaceae</taxon>
        <taxon>Mycobacteroides</taxon>
    </lineage>
</organism>
<evidence type="ECO:0008006" key="4">
    <source>
        <dbReference type="Google" id="ProtNLM"/>
    </source>
</evidence>
<evidence type="ECO:0000313" key="3">
    <source>
        <dbReference type="Proteomes" id="UP000192434"/>
    </source>
</evidence>
<accession>A0A1X0J146</accession>
<evidence type="ECO:0000256" key="1">
    <source>
        <dbReference type="SAM" id="MobiDB-lite"/>
    </source>
</evidence>
<feature type="compositionally biased region" description="Low complexity" evidence="1">
    <location>
        <begin position="416"/>
        <end position="433"/>
    </location>
</feature>
<dbReference type="AlphaFoldDB" id="A0A1X0J146"/>
<proteinExistence type="predicted"/>
<name>A0A1X0J146_9MYCO</name>
<comment type="caution">
    <text evidence="2">The sequence shown here is derived from an EMBL/GenBank/DDBJ whole genome shotgun (WGS) entry which is preliminary data.</text>
</comment>
<dbReference type="RefSeq" id="WP_078363062.1">
    <property type="nucleotide sequence ID" value="NZ_MVII01000019.1"/>
</dbReference>
<feature type="region of interest" description="Disordered" evidence="1">
    <location>
        <begin position="405"/>
        <end position="510"/>
    </location>
</feature>
<dbReference type="Proteomes" id="UP000192434">
    <property type="component" value="Unassembled WGS sequence"/>
</dbReference>
<feature type="compositionally biased region" description="Pro residues" evidence="1">
    <location>
        <begin position="439"/>
        <end position="453"/>
    </location>
</feature>
<evidence type="ECO:0000313" key="2">
    <source>
        <dbReference type="EMBL" id="ORB55336.1"/>
    </source>
</evidence>
<protein>
    <recommendedName>
        <fullName evidence="4">Tox-REase-5 domain-containing protein</fullName>
    </recommendedName>
</protein>